<dbReference type="OrthoDB" id="1914839at2759"/>
<dbReference type="PROSITE" id="PS50156">
    <property type="entry name" value="SSD"/>
    <property type="match status" value="1"/>
</dbReference>
<keyword evidence="8" id="KW-0256">Endoplasmic reticulum</keyword>
<dbReference type="Gene3D" id="2.130.10.10">
    <property type="entry name" value="YVTN repeat-like/Quinoprotein amine dehydrogenase"/>
    <property type="match status" value="1"/>
</dbReference>
<dbReference type="GO" id="GO:0032933">
    <property type="term" value="P:SREBP signaling pathway"/>
    <property type="evidence" value="ECO:0007669"/>
    <property type="project" value="InterPro"/>
</dbReference>
<evidence type="ECO:0000313" key="18">
    <source>
        <dbReference type="EMBL" id="CDR45802.1"/>
    </source>
</evidence>
<evidence type="ECO:0000256" key="1">
    <source>
        <dbReference type="ARBA" id="ARBA00004477"/>
    </source>
</evidence>
<keyword evidence="15" id="KW-0753">Steroid metabolism</keyword>
<keyword evidence="6 16" id="KW-0812">Transmembrane</keyword>
<dbReference type="GO" id="GO:0045540">
    <property type="term" value="P:regulation of cholesterol biosynthetic process"/>
    <property type="evidence" value="ECO:0007669"/>
    <property type="project" value="TreeGrafter"/>
</dbReference>
<feature type="domain" description="SSD" evidence="17">
    <location>
        <begin position="271"/>
        <end position="431"/>
    </location>
</feature>
<evidence type="ECO:0000256" key="13">
    <source>
        <dbReference type="ARBA" id="ARBA00023136"/>
    </source>
</evidence>
<feature type="transmembrane region" description="Helical" evidence="16">
    <location>
        <begin position="337"/>
        <end position="355"/>
    </location>
</feature>
<comment type="similarity">
    <text evidence="3">Belongs to the WD repeat SCAP family.</text>
</comment>
<reference evidence="18" key="1">
    <citation type="journal article" date="2014" name="Genome Announc.">
        <title>Genome sequence of the yeast Cyberlindnera fabianii (Hansenula fabianii).</title>
        <authorList>
            <person name="Freel K.C."/>
            <person name="Sarilar V."/>
            <person name="Neuveglise C."/>
            <person name="Devillers H."/>
            <person name="Friedrich A."/>
            <person name="Schacherer J."/>
        </authorList>
    </citation>
    <scope>NUCLEOTIDE SEQUENCE</scope>
    <source>
        <strain evidence="18">YJS4271</strain>
    </source>
</reference>
<dbReference type="InterPro" id="IPR036322">
    <property type="entry name" value="WD40_repeat_dom_sf"/>
</dbReference>
<evidence type="ECO:0000256" key="14">
    <source>
        <dbReference type="ARBA" id="ARBA00023180"/>
    </source>
</evidence>
<feature type="transmembrane region" description="Helical" evidence="16">
    <location>
        <begin position="405"/>
        <end position="429"/>
    </location>
</feature>
<keyword evidence="10" id="KW-0333">Golgi apparatus</keyword>
<accession>A0A061BFP9</accession>
<dbReference type="EMBL" id="LK052905">
    <property type="protein sequence ID" value="CDR45802.1"/>
    <property type="molecule type" value="Genomic_DNA"/>
</dbReference>
<keyword evidence="9 16" id="KW-1133">Transmembrane helix</keyword>
<keyword evidence="12" id="KW-0446">Lipid-binding</keyword>
<evidence type="ECO:0000256" key="3">
    <source>
        <dbReference type="ARBA" id="ARBA00007410"/>
    </source>
</evidence>
<keyword evidence="7" id="KW-0677">Repeat</keyword>
<dbReference type="AlphaFoldDB" id="A0A061BFP9"/>
<keyword evidence="11" id="KW-0443">Lipid metabolism</keyword>
<dbReference type="Pfam" id="PF12349">
    <property type="entry name" value="Sterol-sensing"/>
    <property type="match status" value="1"/>
</dbReference>
<dbReference type="GO" id="GO:0008202">
    <property type="term" value="P:steroid metabolic process"/>
    <property type="evidence" value="ECO:0007669"/>
    <property type="project" value="UniProtKB-KW"/>
</dbReference>
<dbReference type="GO" id="GO:0000139">
    <property type="term" value="C:Golgi membrane"/>
    <property type="evidence" value="ECO:0007669"/>
    <property type="project" value="UniProtKB-SubCell"/>
</dbReference>
<evidence type="ECO:0000256" key="15">
    <source>
        <dbReference type="ARBA" id="ARBA00023221"/>
    </source>
</evidence>
<protein>
    <recommendedName>
        <fullName evidence="4">Sterol regulatory element-binding protein cleavage-activating protein</fullName>
    </recommendedName>
</protein>
<dbReference type="InterPro" id="IPR000731">
    <property type="entry name" value="SSD"/>
</dbReference>
<feature type="transmembrane region" description="Helical" evidence="16">
    <location>
        <begin position="44"/>
        <end position="65"/>
    </location>
</feature>
<organism evidence="18">
    <name type="scientific">Cyberlindnera fabianii</name>
    <name type="common">Yeast</name>
    <name type="synonym">Hansenula fabianii</name>
    <dbReference type="NCBI Taxonomy" id="36022"/>
    <lineage>
        <taxon>Eukaryota</taxon>
        <taxon>Fungi</taxon>
        <taxon>Dikarya</taxon>
        <taxon>Ascomycota</taxon>
        <taxon>Saccharomycotina</taxon>
        <taxon>Saccharomycetes</taxon>
        <taxon>Phaffomycetales</taxon>
        <taxon>Phaffomycetaceae</taxon>
        <taxon>Cyberlindnera</taxon>
    </lineage>
</organism>
<dbReference type="GO" id="GO:0005789">
    <property type="term" value="C:endoplasmic reticulum membrane"/>
    <property type="evidence" value="ECO:0007669"/>
    <property type="project" value="UniProtKB-SubCell"/>
</dbReference>
<comment type="subcellular location">
    <subcellularLocation>
        <location evidence="1">Endoplasmic reticulum membrane</location>
        <topology evidence="1">Multi-pass membrane protein</topology>
    </subcellularLocation>
    <subcellularLocation>
        <location evidence="2">Golgi apparatus membrane</location>
        <topology evidence="2">Multi-pass membrane protein</topology>
    </subcellularLocation>
</comment>
<keyword evidence="14" id="KW-0325">Glycoprotein</keyword>
<dbReference type="InterPro" id="IPR030225">
    <property type="entry name" value="SCAP"/>
</dbReference>
<evidence type="ECO:0000259" key="17">
    <source>
        <dbReference type="PROSITE" id="PS50156"/>
    </source>
</evidence>
<keyword evidence="5" id="KW-0853">WD repeat</keyword>
<evidence type="ECO:0000256" key="10">
    <source>
        <dbReference type="ARBA" id="ARBA00023034"/>
    </source>
</evidence>
<dbReference type="InterPro" id="IPR015943">
    <property type="entry name" value="WD40/YVTN_repeat-like_dom_sf"/>
</dbReference>
<dbReference type="PANTHER" id="PTHR46378:SF1">
    <property type="entry name" value="STEROL REGULATORY ELEMENT-BINDING PROTEIN CLEAVAGE-ACTIVATING PROTEIN"/>
    <property type="match status" value="1"/>
</dbReference>
<dbReference type="GO" id="GO:0032934">
    <property type="term" value="F:sterol binding"/>
    <property type="evidence" value="ECO:0007669"/>
    <property type="project" value="InterPro"/>
</dbReference>
<feature type="transmembrane region" description="Helical" evidence="16">
    <location>
        <begin position="302"/>
        <end position="325"/>
    </location>
</feature>
<feature type="transmembrane region" description="Helical" evidence="16">
    <location>
        <begin position="272"/>
        <end position="290"/>
    </location>
</feature>
<keyword evidence="13 16" id="KW-0472">Membrane</keyword>
<dbReference type="InterPro" id="IPR053958">
    <property type="entry name" value="HMGCR/SNAP/NPC1-like_SSD"/>
</dbReference>
<name>A0A061BFP9_CYBFA</name>
<dbReference type="VEuPathDB" id="FungiDB:BON22_0843"/>
<evidence type="ECO:0000256" key="11">
    <source>
        <dbReference type="ARBA" id="ARBA00023098"/>
    </source>
</evidence>
<feature type="transmembrane region" description="Helical" evidence="16">
    <location>
        <begin position="6"/>
        <end position="24"/>
    </location>
</feature>
<evidence type="ECO:0000256" key="12">
    <source>
        <dbReference type="ARBA" id="ARBA00023121"/>
    </source>
</evidence>
<dbReference type="SUPFAM" id="SSF50978">
    <property type="entry name" value="WD40 repeat-like"/>
    <property type="match status" value="1"/>
</dbReference>
<gene>
    <name evidence="18" type="ORF">CYFA0S_20e00364g</name>
</gene>
<feature type="transmembrane region" description="Helical" evidence="16">
    <location>
        <begin position="376"/>
        <end position="399"/>
    </location>
</feature>
<dbReference type="PANTHER" id="PTHR46378">
    <property type="entry name" value="STEROL REGULATORY ELEMENT-BINDING PROTEIN CLEAVAGE-ACTIVATING PROTEIN"/>
    <property type="match status" value="1"/>
</dbReference>
<evidence type="ECO:0000256" key="9">
    <source>
        <dbReference type="ARBA" id="ARBA00022989"/>
    </source>
</evidence>
<evidence type="ECO:0000256" key="5">
    <source>
        <dbReference type="ARBA" id="ARBA00022574"/>
    </source>
</evidence>
<evidence type="ECO:0000256" key="4">
    <source>
        <dbReference type="ARBA" id="ARBA00019541"/>
    </source>
</evidence>
<sequence>MLEFFKLIGSLVFVVLNYFHKTYISRLRPLYSRLANHIVRKQTAFIIIPVSIAFIISYPSLYSVYTTPDFLGCSFVTDIFAKDTFAGSETPLPKNTPGLIIKEAWILPAESPKETQFNITPGALDRSFLSDVFAFQETLLDGIPTRNVDDVFVLSPLDFWDNNLDTFKADKSPLRTVNMRVASPTLGKGISHTGLISGALKVNGVVKSAEAIRIILMYVEKENSTNYGSIWDDNVKNLKNTTSINFVVKSDESIPKRESYVIRLTRMKCCDHVLLGICYALMTLYFLISLSNLTTVTSKLGLLLAFVVEMVLSIMAAATLTTYFFQGVDFFEIPLQFLPFIVMLVGIENMFRLMTTMAKIPGEMSTGYRIIKALEGCGVTSTLVVICDLIFLSLIYPYVVPNSQLFCIFAAFTLIIDHILHLTFFVSVLSIDVHRTELSELIDGTGKKKNSWVKMFYHSEGLSLDGIHGRVIEEESFFKTVLTYMDKISLPFSTTATGSIIAMIFFLCTNYRWMGSTLSSPHKGVSKATEITAVLDKRVFRGVITTLLESEQLDHVSDLLVSVGRPDIAFQGDTAGQLPDKFSLSTSYRFDIYYILEFLTLLVVILSLSLIALKHFTATQDDDDDDRPQQSLIEKEHSFQSKVLSGGHFLDVIKIAVSMSHFIVSIGLDHKVLVWSPISQPMPLPTHLPIGSHIWPITNAVLSDHGNFIALFSKTGLIQCWSRQTMTWVWRVEIPELKNASSLESFFRHKTVPAFLQRKKASELLKTTTAGSKSNSRRNSMRSIASPRLTATLAYANNTDVGNELEELVIVLRSGGILTISCQDGVMKKEVLSTKMLVSCAKLLTPRMNDRLISCDESGTILVSTAVNNKWKTRSITVQQNKFNNPLRAPPGMSRVPSKYQELPGTSDTAAPVQPLDFEKSAISIVPFVGFIVRTTDDIAELIDVQTGILIKSFKIRHFKKGSFRVFHDQPTHCRFCGSASIASFSAVYTLAETKTVVMHTFTVDHKAKTSICLRVERDPREIRCVGFNQVEENVHELAAVDGWCITDKNQIMGIKRKSEDQIQESVTRAKHASLRRRHQSKQRHFTDESAPKLYNLWEGWTMSAHGKIETYDIPDTGNADGLLVNSVGQIARFGHKSIVVAFGNIMKVLYLGNDDLVYHDDDQPANEEISGLTFVNKRRRNIMKKNEKAGGASMNFSEVDGIPGISDLAL</sequence>
<evidence type="ECO:0000256" key="7">
    <source>
        <dbReference type="ARBA" id="ARBA00022737"/>
    </source>
</evidence>
<dbReference type="GO" id="GO:0032936">
    <property type="term" value="C:SREBP-SCAP complex"/>
    <property type="evidence" value="ECO:0007669"/>
    <property type="project" value="TreeGrafter"/>
</dbReference>
<feature type="transmembrane region" description="Helical" evidence="16">
    <location>
        <begin position="592"/>
        <end position="613"/>
    </location>
</feature>
<evidence type="ECO:0000256" key="16">
    <source>
        <dbReference type="SAM" id="Phobius"/>
    </source>
</evidence>
<evidence type="ECO:0000256" key="2">
    <source>
        <dbReference type="ARBA" id="ARBA00004653"/>
    </source>
</evidence>
<dbReference type="PhylomeDB" id="A0A061BFP9"/>
<evidence type="ECO:0000256" key="8">
    <source>
        <dbReference type="ARBA" id="ARBA00022824"/>
    </source>
</evidence>
<evidence type="ECO:0000256" key="6">
    <source>
        <dbReference type="ARBA" id="ARBA00022692"/>
    </source>
</evidence>
<proteinExistence type="inferred from homology"/>